<name>A0ACD1BBT2_9CLOT</name>
<organism evidence="1 2">
    <name type="scientific">Candidatus Sarcina troglodytae</name>
    <dbReference type="NCBI Taxonomy" id="2726954"/>
    <lineage>
        <taxon>Bacteria</taxon>
        <taxon>Bacillati</taxon>
        <taxon>Bacillota</taxon>
        <taxon>Clostridia</taxon>
        <taxon>Eubacteriales</taxon>
        <taxon>Clostridiaceae</taxon>
        <taxon>Sarcina</taxon>
    </lineage>
</organism>
<keyword evidence="2" id="KW-1185">Reference proteome</keyword>
<protein>
    <submittedName>
        <fullName evidence="1">Uncharacterized protein</fullName>
    </submittedName>
</protein>
<gene>
    <name evidence="1" type="ORF">HH195_02390</name>
</gene>
<accession>A0ACD1BBT2</accession>
<dbReference type="EMBL" id="CP051754">
    <property type="protein sequence ID" value="QPJ84822.1"/>
    <property type="molecule type" value="Genomic_DNA"/>
</dbReference>
<evidence type="ECO:0000313" key="2">
    <source>
        <dbReference type="Proteomes" id="UP000594603"/>
    </source>
</evidence>
<evidence type="ECO:0000313" key="1">
    <source>
        <dbReference type="EMBL" id="QPJ84822.1"/>
    </source>
</evidence>
<sequence length="168" mass="18951">MNCSLSVLNKLKDIKEDKDIKALSSAIFPRTHCPLFGVALTASCVKDMAMLVVGTSECSYYTKVFSNNRQKGLDKVYSLVMKEKEVVFGAYEQVKMAIEHIIEYEKPSGIMVVTTCVPELIGEDYKDLESSENNFGIPIFVVQTEHYKCSSHIVILCKSKMIWMGLIY</sequence>
<proteinExistence type="predicted"/>
<reference evidence="1" key="1">
    <citation type="submission" date="2020-04" db="EMBL/GenBank/DDBJ databases">
        <title>A novel bacterium ('Candidatus Sarcina troglodytae' sp. nov.) linked to a protracted, uniformly lethal epizootic among sanctuary western chimpanzees (Pan troglodytes verus) in Sierra Leone.</title>
        <authorList>
            <person name="Owens L.A."/>
            <person name="Colitti B."/>
            <person name="Hirji I."/>
            <person name="Pizaro A."/>
            <person name="Jaffe J.E."/>
            <person name="Moittie S."/>
            <person name="Bishop-Lilly K.A."/>
            <person name="Estrella L.A."/>
            <person name="Voegtly L.J."/>
            <person name="Kuhn J.H."/>
            <person name="Suen G."/>
            <person name="Deblois C.L."/>
            <person name="Dunn C."/>
            <person name="Juan-Salles C."/>
            <person name="Goldberg T.L."/>
        </authorList>
    </citation>
    <scope>NUCLEOTIDE SEQUENCE</scope>
    <source>
        <strain evidence="1">JB2</strain>
    </source>
</reference>
<dbReference type="Proteomes" id="UP000594603">
    <property type="component" value="Chromosome"/>
</dbReference>